<dbReference type="InterPro" id="IPR027524">
    <property type="entry name" value="eIF3h"/>
</dbReference>
<evidence type="ECO:0000313" key="7">
    <source>
        <dbReference type="Proteomes" id="UP000291116"/>
    </source>
</evidence>
<dbReference type="InterPro" id="IPR037518">
    <property type="entry name" value="MPN"/>
</dbReference>
<keyword evidence="1 4" id="KW-0963">Cytoplasm</keyword>
<dbReference type="InterPro" id="IPR050242">
    <property type="entry name" value="JAMM_MPN+_peptidase_M67A"/>
</dbReference>
<keyword evidence="7" id="KW-1185">Reference proteome</keyword>
<evidence type="ECO:0000256" key="2">
    <source>
        <dbReference type="ARBA" id="ARBA00022540"/>
    </source>
</evidence>
<evidence type="ECO:0000256" key="3">
    <source>
        <dbReference type="ARBA" id="ARBA00022917"/>
    </source>
</evidence>
<dbReference type="EMBL" id="CAACVS010000011">
    <property type="protein sequence ID" value="VEU33856.1"/>
    <property type="molecule type" value="Genomic_DNA"/>
</dbReference>
<organism evidence="6 7">
    <name type="scientific">Pseudo-nitzschia multistriata</name>
    <dbReference type="NCBI Taxonomy" id="183589"/>
    <lineage>
        <taxon>Eukaryota</taxon>
        <taxon>Sar</taxon>
        <taxon>Stramenopiles</taxon>
        <taxon>Ochrophyta</taxon>
        <taxon>Bacillariophyta</taxon>
        <taxon>Bacillariophyceae</taxon>
        <taxon>Bacillariophycidae</taxon>
        <taxon>Bacillariales</taxon>
        <taxon>Bacillariaceae</taxon>
        <taxon>Pseudo-nitzschia</taxon>
    </lineage>
</organism>
<dbReference type="GO" id="GO:0033290">
    <property type="term" value="C:eukaryotic 48S preinitiation complex"/>
    <property type="evidence" value="ECO:0007669"/>
    <property type="project" value="UniProtKB-UniRule"/>
</dbReference>
<comment type="subcellular location">
    <subcellularLocation>
        <location evidence="4">Cytoplasm</location>
    </subcellularLocation>
</comment>
<dbReference type="GO" id="GO:0008237">
    <property type="term" value="F:metallopeptidase activity"/>
    <property type="evidence" value="ECO:0007669"/>
    <property type="project" value="InterPro"/>
</dbReference>
<sequence>MSAVFLPQSRIKEVHIEGLAMMKIVKHCQESLPNMVQGALLGLAVDGDILEVTHAFPNPAGKTDDDIDEEYQVEMMRMLREVNVDNNCVGWYQSMYLGVYSTASVLENQFSYQTEVSPNAVVILYDPLQTANGNFCLKAFRLSDECVEMKKSGSNDFLKPSNIFEELPVRCTNPSLATAMLQDWTPKSGIALDRLDMSTQPYLEKHLESLCGWVDELAGEQQKFQYYTRHLARGNNKSKASWAAPEAPKRMESLLVTNQIENYCEQMDKYVGGGLGKLFLAGGLHKGERSTSA</sequence>
<evidence type="ECO:0000256" key="4">
    <source>
        <dbReference type="HAMAP-Rule" id="MF_03007"/>
    </source>
</evidence>
<dbReference type="Proteomes" id="UP000291116">
    <property type="component" value="Unassembled WGS sequence"/>
</dbReference>
<keyword evidence="2 4" id="KW-0396">Initiation factor</keyword>
<dbReference type="GO" id="GO:0016282">
    <property type="term" value="C:eukaryotic 43S preinitiation complex"/>
    <property type="evidence" value="ECO:0007669"/>
    <property type="project" value="UniProtKB-UniRule"/>
</dbReference>
<dbReference type="PANTHER" id="PTHR10410">
    <property type="entry name" value="EUKARYOTIC TRANSLATION INITIATION FACTOR 3 -RELATED"/>
    <property type="match status" value="1"/>
</dbReference>
<name>A0A448YVM8_9STRA</name>
<dbReference type="GO" id="GO:0003743">
    <property type="term" value="F:translation initiation factor activity"/>
    <property type="evidence" value="ECO:0007669"/>
    <property type="project" value="UniProtKB-UniRule"/>
</dbReference>
<dbReference type="OrthoDB" id="10265695at2759"/>
<proteinExistence type="inferred from homology"/>
<dbReference type="CDD" id="cd08065">
    <property type="entry name" value="MPN_eIF3h"/>
    <property type="match status" value="1"/>
</dbReference>
<evidence type="ECO:0000313" key="6">
    <source>
        <dbReference type="EMBL" id="VEU33856.1"/>
    </source>
</evidence>
<comment type="subunit">
    <text evidence="4">Component of the eukaryotic translation initiation factor 3 (eIF-3) complex.</text>
</comment>
<dbReference type="PROSITE" id="PS50249">
    <property type="entry name" value="MPN"/>
    <property type="match status" value="1"/>
</dbReference>
<dbReference type="GO" id="GO:0005852">
    <property type="term" value="C:eukaryotic translation initiation factor 3 complex"/>
    <property type="evidence" value="ECO:0007669"/>
    <property type="project" value="UniProtKB-UniRule"/>
</dbReference>
<keyword evidence="3 4" id="KW-0648">Protein biosynthesis</keyword>
<evidence type="ECO:0000259" key="5">
    <source>
        <dbReference type="PROSITE" id="PS50249"/>
    </source>
</evidence>
<comment type="similarity">
    <text evidence="4">Belongs to the eIF-3 subunit H family.</text>
</comment>
<feature type="domain" description="MPN" evidence="5">
    <location>
        <begin position="14"/>
        <end position="146"/>
    </location>
</feature>
<protein>
    <recommendedName>
        <fullName evidence="4">Eukaryotic translation initiation factor 3 subunit H</fullName>
        <shortName evidence="4">eIF3h</shortName>
    </recommendedName>
</protein>
<reference evidence="6 7" key="1">
    <citation type="submission" date="2019-01" db="EMBL/GenBank/DDBJ databases">
        <authorList>
            <person name="Ferrante I. M."/>
        </authorList>
    </citation>
    <scope>NUCLEOTIDE SEQUENCE [LARGE SCALE GENOMIC DNA]</scope>
    <source>
        <strain evidence="6 7">B856</strain>
    </source>
</reference>
<dbReference type="InterPro" id="IPR000555">
    <property type="entry name" value="JAMM/MPN+_dom"/>
</dbReference>
<evidence type="ECO:0000256" key="1">
    <source>
        <dbReference type="ARBA" id="ARBA00022490"/>
    </source>
</evidence>
<dbReference type="AlphaFoldDB" id="A0A448YVM8"/>
<comment type="function">
    <text evidence="4">Component of the eukaryotic translation initiation factor 3 (eIF-3) complex, which is involved in protein synthesis of a specialized repertoire of mRNAs and, together with other initiation factors, stimulates binding of mRNA and methionyl-tRNAi to the 40S ribosome. The eIF-3 complex specifically targets and initiates translation of a subset of mRNAs involved in cell proliferation.</text>
</comment>
<gene>
    <name evidence="6" type="ORF">PSNMU_V1.4_AUG-EV-PASAV3_0005470</name>
</gene>
<dbReference type="Pfam" id="PF19445">
    <property type="entry name" value="eIF3h_C"/>
    <property type="match status" value="2"/>
</dbReference>
<dbReference type="GO" id="GO:0001732">
    <property type="term" value="P:formation of cytoplasmic translation initiation complex"/>
    <property type="evidence" value="ECO:0007669"/>
    <property type="project" value="UniProtKB-UniRule"/>
</dbReference>
<dbReference type="Gene3D" id="3.40.140.10">
    <property type="entry name" value="Cytidine Deaminase, domain 2"/>
    <property type="match status" value="1"/>
</dbReference>
<dbReference type="SMART" id="SM00232">
    <property type="entry name" value="JAB_MPN"/>
    <property type="match status" value="1"/>
</dbReference>
<dbReference type="HAMAP" id="MF_03007">
    <property type="entry name" value="eIF3h"/>
    <property type="match status" value="1"/>
</dbReference>
<accession>A0A448YVM8</accession>
<dbReference type="Pfam" id="PF01398">
    <property type="entry name" value="JAB"/>
    <property type="match status" value="1"/>
</dbReference>
<dbReference type="InterPro" id="IPR045810">
    <property type="entry name" value="eIF3h_C"/>
</dbReference>